<dbReference type="Gene3D" id="3.40.50.300">
    <property type="entry name" value="P-loop containing nucleotide triphosphate hydrolases"/>
    <property type="match status" value="2"/>
</dbReference>
<dbReference type="PANTHER" id="PTHR47396:SF1">
    <property type="entry name" value="ATP-DEPENDENT HELICASE IRC3-RELATED"/>
    <property type="match status" value="1"/>
</dbReference>
<keyword evidence="4" id="KW-1185">Reference proteome</keyword>
<dbReference type="PROSITE" id="PS51192">
    <property type="entry name" value="HELICASE_ATP_BIND_1"/>
    <property type="match status" value="1"/>
</dbReference>
<sequence length="890" mass="99514">MRTNLPKWKFQLPLRGYQQTALEQIKRHLEDQRIHIVAAPGSGKTILGLEIAGNLPGKVLVFAPSLAIRDQWISRQTENFLPKATVSTELENPQDLTCLTYQALYAAMRNEVDEETGEKRSKRNLDTLLETTQVLILDEAHHLRRSWSDALVDFLQELRQKHPELVTIALTATPPYDADVKEWARYIEICGEIDVEIPIPDLVEAKDLAPHQDYIVINEPNQNELAQLQQLNQKQKILLNAFTKPTTEAEKQLVIELAQAKLFQPLETQMVDEFFNEALDDEENCLGFIHFLHTLNLQPRNLEVIRGLNELLQPQLKATRANANNWVNAWNFMLSHPTMFGENLPLQLKEYAKSKGMLHRGKVLDTSLVETSNLLLNSAGKLESIAAIAMQEAKNLGKNLRQLILVDYIRAEALGQQEMQLGVAPIFNHLKPLRKHLNIGVLTGSLVVLPKHLALKISEETAWQPVPDDENYLMRTGGGFVAEVTEALATGQLQILIGTAALLGEGWDCQQLNSLVLASTIKATMLTNQMRGRVIRIDPTDSQKVANIWHLVTADAGHMLNGNVEKIPLEASFDFYKLQQRFQTFVGVAATEPEIKAGVKRCFAPEIALETKQIAKLNEDTFRRAADRGAVRVLWEEALQAGYVDGAYRGQIKPVLDVNCTAKVKFMGPLLLTFLLVLILLVGSLIFRGLRGEILETTSGLVIAGFAGATSLVAYFLLQTNAIMKWTQPKKRLHKQGLAVLRALQSLGLVSSEGVVLHVTPSRDHLGEEISLLNASGRETQIFVQAMTELYAPVKNPRYLLLPAQNPWLQKILLYRLFLVQNVPTVFAVNKTNVGVFKTALAEQGLKSEALFTRQGEGRKELLKARRYAASNLGSALTEEGRKMLKVRSL</sequence>
<dbReference type="AlphaFoldDB" id="C0W1C7"/>
<dbReference type="InterPro" id="IPR050742">
    <property type="entry name" value="Helicase_Restrict-Modif_Enz"/>
</dbReference>
<evidence type="ECO:0000259" key="2">
    <source>
        <dbReference type="PROSITE" id="PS51192"/>
    </source>
</evidence>
<reference evidence="3 4" key="1">
    <citation type="submission" date="2009-01" db="EMBL/GenBank/DDBJ databases">
        <authorList>
            <person name="Qin X."/>
            <person name="Bachman B."/>
            <person name="Battles P."/>
            <person name="Bell A."/>
            <person name="Bess C."/>
            <person name="Bickham C."/>
            <person name="Chaboub L."/>
            <person name="Chen D."/>
            <person name="Coyle M."/>
            <person name="Deiros D.R."/>
            <person name="Dinh H."/>
            <person name="Forbes L."/>
            <person name="Fowler G."/>
            <person name="Francisco L."/>
            <person name="Fu Q."/>
            <person name="Gubbala S."/>
            <person name="Hale W."/>
            <person name="Han Y."/>
            <person name="Hemphill L."/>
            <person name="Highlander S.K."/>
            <person name="Hirani K."/>
            <person name="Hogues M."/>
            <person name="Jackson L."/>
            <person name="Jakkamsetti A."/>
            <person name="Javaid M."/>
            <person name="Jiang H."/>
            <person name="Korchina V."/>
            <person name="Kovar C."/>
            <person name="Lara F."/>
            <person name="Lee S."/>
            <person name="Mata R."/>
            <person name="Mathew T."/>
            <person name="Moen C."/>
            <person name="Morales K."/>
            <person name="Munidasa M."/>
            <person name="Nazareth L."/>
            <person name="Ngo R."/>
            <person name="Nguyen L."/>
            <person name="Okwuonu G."/>
            <person name="Ongeri F."/>
            <person name="Patil S."/>
            <person name="Petrosino J."/>
            <person name="Pham C."/>
            <person name="Pham P."/>
            <person name="Pu L.-L."/>
            <person name="Puazo M."/>
            <person name="Raj R."/>
            <person name="Reid J."/>
            <person name="Rouhana J."/>
            <person name="Saada N."/>
            <person name="Shang Y."/>
            <person name="Simmons D."/>
            <person name="Thornton R."/>
            <person name="Warren J."/>
            <person name="Weissenberger G."/>
            <person name="Zhang J."/>
            <person name="Zhang L."/>
            <person name="Zhou C."/>
            <person name="Zhu D."/>
            <person name="Muzny D."/>
            <person name="Worley K."/>
            <person name="Gibbs R."/>
        </authorList>
    </citation>
    <scope>NUCLEOTIDE SEQUENCE [LARGE SCALE GENOMIC DNA]</scope>
    <source>
        <strain evidence="3 4">DSM 15436</strain>
    </source>
</reference>
<evidence type="ECO:0000256" key="1">
    <source>
        <dbReference type="SAM" id="Phobius"/>
    </source>
</evidence>
<dbReference type="Proteomes" id="UP000010301">
    <property type="component" value="Unassembled WGS sequence"/>
</dbReference>
<dbReference type="SUPFAM" id="SSF52540">
    <property type="entry name" value="P-loop containing nucleoside triphosphate hydrolases"/>
    <property type="match status" value="2"/>
</dbReference>
<dbReference type="InterPro" id="IPR006935">
    <property type="entry name" value="Helicase/UvrB_N"/>
</dbReference>
<dbReference type="InterPro" id="IPR003593">
    <property type="entry name" value="AAA+_ATPase"/>
</dbReference>
<dbReference type="SMART" id="SM00382">
    <property type="entry name" value="AAA"/>
    <property type="match status" value="1"/>
</dbReference>
<dbReference type="HOGENOM" id="CLU_012831_0_0_11"/>
<feature type="transmembrane region" description="Helical" evidence="1">
    <location>
        <begin position="666"/>
        <end position="687"/>
    </location>
</feature>
<dbReference type="CDD" id="cd18785">
    <property type="entry name" value="SF2_C"/>
    <property type="match status" value="1"/>
</dbReference>
<dbReference type="EMBL" id="ACFG01000033">
    <property type="protein sequence ID" value="EEH63500.1"/>
    <property type="molecule type" value="Genomic_DNA"/>
</dbReference>
<feature type="transmembrane region" description="Helical" evidence="1">
    <location>
        <begin position="699"/>
        <end position="718"/>
    </location>
</feature>
<dbReference type="InterPro" id="IPR027417">
    <property type="entry name" value="P-loop_NTPase"/>
</dbReference>
<dbReference type="SMART" id="SM00487">
    <property type="entry name" value="DEXDc"/>
    <property type="match status" value="1"/>
</dbReference>
<keyword evidence="1" id="KW-0472">Membrane</keyword>
<accession>C0W1C7</accession>
<name>C0W1C7_9ACTO</name>
<dbReference type="InterPro" id="IPR014001">
    <property type="entry name" value="Helicase_ATP-bd"/>
</dbReference>
<dbReference type="GO" id="GO:0003677">
    <property type="term" value="F:DNA binding"/>
    <property type="evidence" value="ECO:0007669"/>
    <property type="project" value="InterPro"/>
</dbReference>
<evidence type="ECO:0000313" key="3">
    <source>
        <dbReference type="EMBL" id="EEH63500.1"/>
    </source>
</evidence>
<dbReference type="RefSeq" id="WP_006546387.1">
    <property type="nucleotide sequence ID" value="NZ_DS999541.1"/>
</dbReference>
<evidence type="ECO:0000313" key="4">
    <source>
        <dbReference type="Proteomes" id="UP000010301"/>
    </source>
</evidence>
<dbReference type="GO" id="GO:0005524">
    <property type="term" value="F:ATP binding"/>
    <property type="evidence" value="ECO:0007669"/>
    <property type="project" value="InterPro"/>
</dbReference>
<feature type="domain" description="Helicase ATP-binding" evidence="2">
    <location>
        <begin position="25"/>
        <end position="192"/>
    </location>
</feature>
<dbReference type="GO" id="GO:0005829">
    <property type="term" value="C:cytosol"/>
    <property type="evidence" value="ECO:0007669"/>
    <property type="project" value="TreeGrafter"/>
</dbReference>
<organism evidence="3 4">
    <name type="scientific">Gleimia coleocanis DSM 15436</name>
    <dbReference type="NCBI Taxonomy" id="525245"/>
    <lineage>
        <taxon>Bacteria</taxon>
        <taxon>Bacillati</taxon>
        <taxon>Actinomycetota</taxon>
        <taxon>Actinomycetes</taxon>
        <taxon>Actinomycetales</taxon>
        <taxon>Actinomycetaceae</taxon>
        <taxon>Gleimia</taxon>
    </lineage>
</organism>
<dbReference type="STRING" id="525245.HMPREF0044_1217"/>
<gene>
    <name evidence="3" type="ORF">HMPREF0044_1217</name>
</gene>
<dbReference type="GO" id="GO:0016787">
    <property type="term" value="F:hydrolase activity"/>
    <property type="evidence" value="ECO:0007669"/>
    <property type="project" value="InterPro"/>
</dbReference>
<comment type="caution">
    <text evidence="3">The sequence shown here is derived from an EMBL/GenBank/DDBJ whole genome shotgun (WGS) entry which is preliminary data.</text>
</comment>
<dbReference type="PANTHER" id="PTHR47396">
    <property type="entry name" value="TYPE I RESTRICTION ENZYME ECOKI R PROTEIN"/>
    <property type="match status" value="1"/>
</dbReference>
<dbReference type="Pfam" id="PF04851">
    <property type="entry name" value="ResIII"/>
    <property type="match status" value="1"/>
</dbReference>
<keyword evidence="1" id="KW-1133">Transmembrane helix</keyword>
<protein>
    <submittedName>
        <fullName evidence="3">Type III restriction enzyme, res subunit</fullName>
    </submittedName>
</protein>
<proteinExistence type="predicted"/>
<keyword evidence="1" id="KW-0812">Transmembrane</keyword>
<dbReference type="OrthoDB" id="9758243at2"/>
<dbReference type="eggNOG" id="COG1061">
    <property type="taxonomic scope" value="Bacteria"/>
</dbReference>